<reference evidence="2 3" key="1">
    <citation type="submission" date="2020-07" db="EMBL/GenBank/DDBJ databases">
        <title>Sequencing the genomes of 1000 actinobacteria strains.</title>
        <authorList>
            <person name="Klenk H.-P."/>
        </authorList>
    </citation>
    <scope>NUCLEOTIDE SEQUENCE [LARGE SCALE GENOMIC DNA]</scope>
    <source>
        <strain evidence="2 3">DSM 100723</strain>
    </source>
</reference>
<evidence type="ECO:0008006" key="4">
    <source>
        <dbReference type="Google" id="ProtNLM"/>
    </source>
</evidence>
<keyword evidence="1" id="KW-0472">Membrane</keyword>
<comment type="caution">
    <text evidence="2">The sequence shown here is derived from an EMBL/GenBank/DDBJ whole genome shotgun (WGS) entry which is preliminary data.</text>
</comment>
<evidence type="ECO:0000313" key="2">
    <source>
        <dbReference type="EMBL" id="MBA8794845.1"/>
    </source>
</evidence>
<keyword evidence="3" id="KW-1185">Reference proteome</keyword>
<feature type="transmembrane region" description="Helical" evidence="1">
    <location>
        <begin position="370"/>
        <end position="391"/>
    </location>
</feature>
<accession>A0A7W3ITE9</accession>
<feature type="transmembrane region" description="Helical" evidence="1">
    <location>
        <begin position="226"/>
        <end position="246"/>
    </location>
</feature>
<proteinExistence type="predicted"/>
<feature type="transmembrane region" description="Helical" evidence="1">
    <location>
        <begin position="141"/>
        <end position="170"/>
    </location>
</feature>
<dbReference type="RefSeq" id="WP_182560377.1">
    <property type="nucleotide sequence ID" value="NZ_JACGWT010000003.1"/>
</dbReference>
<protein>
    <recommendedName>
        <fullName evidence="4">4-amino-4-deoxy-L-arabinose transferase</fullName>
    </recommendedName>
</protein>
<feature type="transmembrane region" description="Helical" evidence="1">
    <location>
        <begin position="314"/>
        <end position="333"/>
    </location>
</feature>
<sequence>MTTIPAAAAAPADPAGPRYLRRPWPAILLAGLVGTLAPMIGDLRSGGLLGVGMYDDGVYFAAASGLVHGRLPYRDFLLLHPPGIVLTLSPFALLGSLTSDSTGFLVARLFWFLLGGVAAGLVVAILWRLHRIGGLVGGLFVALYYPAVTAGHTLVIEQTQTVLLLVAVLIVSRQPTRPQVLGWHRPVPWLAVGVVLGLLPTLKIWGVVPLGLVGLWVLFRAGVRRAVLVAIGITVAGCAVYLPFFLQVPRLMWRYVVLDQTGRNPFNTSLLLRFGDLEGLGAVPGGAPVPLVVLVGLAWLVALALACRLPFGRVAAIGHLALVVFLLNVPSWISHYPALVAPTAALVIGTATASALTLSSRVLRRTGAAVAGLTVVAMIAGQAPVTFGSTFPSRALEPVRAVGGCVTADDPTTLIMLDRLSPDLERGCRLVVDLGGYTYDRLVNGRQRARINNPAWQRIALDYLGSGEVAVISRFTTKRYASFTAKSRKVVDSWPVLARSRSWVARQPR</sequence>
<dbReference type="Proteomes" id="UP000523079">
    <property type="component" value="Unassembled WGS sequence"/>
</dbReference>
<evidence type="ECO:0000313" key="3">
    <source>
        <dbReference type="Proteomes" id="UP000523079"/>
    </source>
</evidence>
<feature type="transmembrane region" description="Helical" evidence="1">
    <location>
        <begin position="339"/>
        <end position="358"/>
    </location>
</feature>
<dbReference type="EMBL" id="JACGWT010000003">
    <property type="protein sequence ID" value="MBA8794845.1"/>
    <property type="molecule type" value="Genomic_DNA"/>
</dbReference>
<name>A0A7W3ITE9_9ACTN</name>
<evidence type="ECO:0000256" key="1">
    <source>
        <dbReference type="SAM" id="Phobius"/>
    </source>
</evidence>
<feature type="transmembrane region" description="Helical" evidence="1">
    <location>
        <begin position="109"/>
        <end position="129"/>
    </location>
</feature>
<feature type="transmembrane region" description="Helical" evidence="1">
    <location>
        <begin position="76"/>
        <end position="97"/>
    </location>
</feature>
<feature type="transmembrane region" description="Helical" evidence="1">
    <location>
        <begin position="190"/>
        <end position="219"/>
    </location>
</feature>
<gene>
    <name evidence="2" type="ORF">FHX74_002464</name>
</gene>
<keyword evidence="1" id="KW-0812">Transmembrane</keyword>
<feature type="transmembrane region" description="Helical" evidence="1">
    <location>
        <begin position="287"/>
        <end position="307"/>
    </location>
</feature>
<dbReference type="AlphaFoldDB" id="A0A7W3ITE9"/>
<keyword evidence="1" id="KW-1133">Transmembrane helix</keyword>
<organism evidence="2 3">
    <name type="scientific">Microlunatus kandeliicorticis</name>
    <dbReference type="NCBI Taxonomy" id="1759536"/>
    <lineage>
        <taxon>Bacteria</taxon>
        <taxon>Bacillati</taxon>
        <taxon>Actinomycetota</taxon>
        <taxon>Actinomycetes</taxon>
        <taxon>Propionibacteriales</taxon>
        <taxon>Propionibacteriaceae</taxon>
        <taxon>Microlunatus</taxon>
    </lineage>
</organism>